<dbReference type="Pfam" id="PF17039">
    <property type="entry name" value="Glyco_tran_10_N"/>
    <property type="match status" value="1"/>
</dbReference>
<dbReference type="InterPro" id="IPR001503">
    <property type="entry name" value="Glyco_trans_10"/>
</dbReference>
<comment type="similarity">
    <text evidence="3 12">Belongs to the glycosyltransferase 10 family.</text>
</comment>
<dbReference type="PANTHER" id="PTHR48438:SF1">
    <property type="entry name" value="ALPHA-(1,3)-FUCOSYLTRANSFERASE C-RELATED"/>
    <property type="match status" value="1"/>
</dbReference>
<keyword evidence="5 12" id="KW-0808">Transferase</keyword>
<evidence type="ECO:0000256" key="10">
    <source>
        <dbReference type="ARBA" id="ARBA00023136"/>
    </source>
</evidence>
<evidence type="ECO:0000256" key="11">
    <source>
        <dbReference type="ARBA" id="ARBA00023180"/>
    </source>
</evidence>
<evidence type="ECO:0000313" key="16">
    <source>
        <dbReference type="Proteomes" id="UP000838756"/>
    </source>
</evidence>
<evidence type="ECO:0000256" key="1">
    <source>
        <dbReference type="ARBA" id="ARBA00004447"/>
    </source>
</evidence>
<keyword evidence="8 12" id="KW-1133">Transmembrane helix</keyword>
<dbReference type="EMBL" id="CAKXAJ010025106">
    <property type="protein sequence ID" value="CAH2234996.1"/>
    <property type="molecule type" value="Genomic_DNA"/>
</dbReference>
<proteinExistence type="inferred from homology"/>
<evidence type="ECO:0000256" key="3">
    <source>
        <dbReference type="ARBA" id="ARBA00008919"/>
    </source>
</evidence>
<dbReference type="GO" id="GO:0008417">
    <property type="term" value="F:fucosyltransferase activity"/>
    <property type="evidence" value="ECO:0007669"/>
    <property type="project" value="InterPro"/>
</dbReference>
<dbReference type="PANTHER" id="PTHR48438">
    <property type="entry name" value="ALPHA-(1,3)-FUCOSYLTRANSFERASE C-RELATED"/>
    <property type="match status" value="1"/>
</dbReference>
<feature type="transmembrane region" description="Helical" evidence="12">
    <location>
        <begin position="12"/>
        <end position="31"/>
    </location>
</feature>
<evidence type="ECO:0000313" key="15">
    <source>
        <dbReference type="EMBL" id="CAH2234996.1"/>
    </source>
</evidence>
<dbReference type="OrthoDB" id="427096at2759"/>
<keyword evidence="11" id="KW-0325">Glycoprotein</keyword>
<keyword evidence="7" id="KW-0735">Signal-anchor</keyword>
<feature type="domain" description="Fucosyltransferase C-terminal" evidence="13">
    <location>
        <begin position="225"/>
        <end position="409"/>
    </location>
</feature>
<evidence type="ECO:0000256" key="9">
    <source>
        <dbReference type="ARBA" id="ARBA00023034"/>
    </source>
</evidence>
<feature type="domain" description="Fucosyltransferase N-terminal" evidence="14">
    <location>
        <begin position="73"/>
        <end position="182"/>
    </location>
</feature>
<evidence type="ECO:0000259" key="14">
    <source>
        <dbReference type="Pfam" id="PF17039"/>
    </source>
</evidence>
<keyword evidence="16" id="KW-1185">Reference proteome</keyword>
<dbReference type="SUPFAM" id="SSF53756">
    <property type="entry name" value="UDP-Glycosyltransferase/glycogen phosphorylase"/>
    <property type="match status" value="1"/>
</dbReference>
<dbReference type="AlphaFoldDB" id="A0A8S4RCI4"/>
<evidence type="ECO:0000256" key="4">
    <source>
        <dbReference type="ARBA" id="ARBA00022676"/>
    </source>
</evidence>
<gene>
    <name evidence="15" type="primary">jg18995</name>
    <name evidence="15" type="ORF">PAEG_LOCUS12689</name>
</gene>
<comment type="caution">
    <text evidence="15">The sequence shown here is derived from an EMBL/GenBank/DDBJ whole genome shotgun (WGS) entry which is preliminary data.</text>
</comment>
<dbReference type="InterPro" id="IPR055270">
    <property type="entry name" value="Glyco_tran_10_C"/>
</dbReference>
<keyword evidence="9 12" id="KW-0333">Golgi apparatus</keyword>
<evidence type="ECO:0000256" key="2">
    <source>
        <dbReference type="ARBA" id="ARBA00004922"/>
    </source>
</evidence>
<name>A0A8S4RCI4_9NEOP</name>
<dbReference type="Pfam" id="PF00852">
    <property type="entry name" value="Glyco_transf_10"/>
    <property type="match status" value="1"/>
</dbReference>
<evidence type="ECO:0000256" key="8">
    <source>
        <dbReference type="ARBA" id="ARBA00022989"/>
    </source>
</evidence>
<sequence length="416" mass="49294">MKTNKMRSNFSMKTFFYIFTIFMLILLYVSLNDLKSTNEELMDQKMQSLEFVMEKMLSKLEEDNFSRKKQAEMKYILQWTSPSTMPFVYMGKGQQHFIEKNCTFTNCYVTNNRTLLRDYKNFDVIAFHGPEVIRLGKSSLPSRRSHRQKYVFGSMESSDYYPVCSNKLNDFFNWTWTYRLEPYAKWGYLTVRDSEDRIIGPKNEMHWMKLAEMEDVSDEFKNKLKSKNKAAAWFVSNCNSRSGREKFVKKLQDELHQYNLGVDVYGNCGPLKCSRNSENACDMAVEKDYYFYLAFENSFAEDYVTEKLLRALRHDAVPIVYGAANYTRFMPDGIYLNARELGVENLARKMNDIISNPDQYADFFRWKNHYSYHDSLDSVDSDYYCGFCAMLNDEEYVKVPSVIKDFRKWWDPPGRC</sequence>
<accession>A0A8S4RCI4</accession>
<dbReference type="Gene3D" id="3.40.50.11660">
    <property type="entry name" value="Glycosyl transferase family 10, C-terminal domain"/>
    <property type="match status" value="1"/>
</dbReference>
<comment type="pathway">
    <text evidence="2">Protein modification; protein glycosylation.</text>
</comment>
<reference evidence="15" key="1">
    <citation type="submission" date="2022-03" db="EMBL/GenBank/DDBJ databases">
        <authorList>
            <person name="Lindestad O."/>
        </authorList>
    </citation>
    <scope>NUCLEOTIDE SEQUENCE</scope>
</reference>
<dbReference type="GO" id="GO:0032580">
    <property type="term" value="C:Golgi cisterna membrane"/>
    <property type="evidence" value="ECO:0007669"/>
    <property type="project" value="UniProtKB-SubCell"/>
</dbReference>
<dbReference type="Proteomes" id="UP000838756">
    <property type="component" value="Unassembled WGS sequence"/>
</dbReference>
<keyword evidence="4 12" id="KW-0328">Glycosyltransferase</keyword>
<keyword evidence="10 12" id="KW-0472">Membrane</keyword>
<protein>
    <recommendedName>
        <fullName evidence="12">Fucosyltransferase</fullName>
        <ecNumber evidence="12">2.4.1.-</ecNumber>
    </recommendedName>
</protein>
<dbReference type="InterPro" id="IPR038577">
    <property type="entry name" value="GT10-like_C_sf"/>
</dbReference>
<keyword evidence="6 12" id="KW-0812">Transmembrane</keyword>
<dbReference type="InterPro" id="IPR031481">
    <property type="entry name" value="Glyco_tran_10_N"/>
</dbReference>
<organism evidence="15 16">
    <name type="scientific">Pararge aegeria aegeria</name>
    <dbReference type="NCBI Taxonomy" id="348720"/>
    <lineage>
        <taxon>Eukaryota</taxon>
        <taxon>Metazoa</taxon>
        <taxon>Ecdysozoa</taxon>
        <taxon>Arthropoda</taxon>
        <taxon>Hexapoda</taxon>
        <taxon>Insecta</taxon>
        <taxon>Pterygota</taxon>
        <taxon>Neoptera</taxon>
        <taxon>Endopterygota</taxon>
        <taxon>Lepidoptera</taxon>
        <taxon>Glossata</taxon>
        <taxon>Ditrysia</taxon>
        <taxon>Papilionoidea</taxon>
        <taxon>Nymphalidae</taxon>
        <taxon>Satyrinae</taxon>
        <taxon>Satyrini</taxon>
        <taxon>Parargina</taxon>
        <taxon>Pararge</taxon>
    </lineage>
</organism>
<comment type="subcellular location">
    <subcellularLocation>
        <location evidence="1 12">Golgi apparatus</location>
        <location evidence="1 12">Golgi stack membrane</location>
        <topology evidence="1 12">Single-pass type II membrane protein</topology>
    </subcellularLocation>
</comment>
<evidence type="ECO:0000259" key="13">
    <source>
        <dbReference type="Pfam" id="PF00852"/>
    </source>
</evidence>
<evidence type="ECO:0000256" key="5">
    <source>
        <dbReference type="ARBA" id="ARBA00022679"/>
    </source>
</evidence>
<evidence type="ECO:0000256" key="7">
    <source>
        <dbReference type="ARBA" id="ARBA00022968"/>
    </source>
</evidence>
<evidence type="ECO:0000256" key="12">
    <source>
        <dbReference type="RuleBase" id="RU003832"/>
    </source>
</evidence>
<dbReference type="EC" id="2.4.1.-" evidence="12"/>
<evidence type="ECO:0000256" key="6">
    <source>
        <dbReference type="ARBA" id="ARBA00022692"/>
    </source>
</evidence>